<evidence type="ECO:0000259" key="4">
    <source>
        <dbReference type="Pfam" id="PF13802"/>
    </source>
</evidence>
<comment type="caution">
    <text evidence="6">The sequence shown here is derived from an EMBL/GenBank/DDBJ whole genome shotgun (WGS) entry which is preliminary data.</text>
</comment>
<dbReference type="Pfam" id="PF01055">
    <property type="entry name" value="Glyco_hydro_31_2nd"/>
    <property type="match status" value="1"/>
</dbReference>
<dbReference type="SUPFAM" id="SSF51011">
    <property type="entry name" value="Glycosyl hydrolase domain"/>
    <property type="match status" value="1"/>
</dbReference>
<dbReference type="NCBIfam" id="NF007746">
    <property type="entry name" value="PRK10426.1"/>
    <property type="match status" value="1"/>
</dbReference>
<evidence type="ECO:0000313" key="6">
    <source>
        <dbReference type="EMBL" id="CAH1783797.1"/>
    </source>
</evidence>
<dbReference type="OrthoDB" id="1334205at2759"/>
<keyword evidence="2" id="KW-0378">Hydrolase</keyword>
<dbReference type="EMBL" id="CAIIXF020000005">
    <property type="protein sequence ID" value="CAH1783797.1"/>
    <property type="molecule type" value="Genomic_DNA"/>
</dbReference>
<dbReference type="CDD" id="cd06594">
    <property type="entry name" value="GH31_glucosidase_YihQ"/>
    <property type="match status" value="1"/>
</dbReference>
<accession>A0A8J1T761</accession>
<dbReference type="CDD" id="cd14752">
    <property type="entry name" value="GH31_N"/>
    <property type="match status" value="1"/>
</dbReference>
<gene>
    <name evidence="6" type="ORF">OFUS_LOCUS10096</name>
</gene>
<dbReference type="Proteomes" id="UP000749559">
    <property type="component" value="Unassembled WGS sequence"/>
</dbReference>
<organism evidence="6 7">
    <name type="scientific">Owenia fusiformis</name>
    <name type="common">Polychaete worm</name>
    <dbReference type="NCBI Taxonomy" id="6347"/>
    <lineage>
        <taxon>Eukaryota</taxon>
        <taxon>Metazoa</taxon>
        <taxon>Spiralia</taxon>
        <taxon>Lophotrochozoa</taxon>
        <taxon>Annelida</taxon>
        <taxon>Polychaeta</taxon>
        <taxon>Sedentaria</taxon>
        <taxon>Canalipalpata</taxon>
        <taxon>Sabellida</taxon>
        <taxon>Oweniida</taxon>
        <taxon>Oweniidae</taxon>
        <taxon>Owenia</taxon>
    </lineage>
</organism>
<evidence type="ECO:0000256" key="1">
    <source>
        <dbReference type="ARBA" id="ARBA00007806"/>
    </source>
</evidence>
<dbReference type="InterPro" id="IPR013780">
    <property type="entry name" value="Glyco_hydro_b"/>
</dbReference>
<feature type="domain" description="Glycoside hydrolase family 31 N-terminal" evidence="4">
    <location>
        <begin position="125"/>
        <end position="165"/>
    </location>
</feature>
<dbReference type="Gene3D" id="2.60.40.1760">
    <property type="entry name" value="glycosyl hydrolase (family 31)"/>
    <property type="match status" value="1"/>
</dbReference>
<sequence length="731" mass="82220">MKVVAVFIVALQLAIGVEVDVKTTISGFVVTLDGITIMEQSEMSPMLAVGAGNRDVMEFRGNFHIKDEVVSRIPLRRSSVTKIDDTWQIVLQESGSSNEYQTIIELENDASSLFVTVTVQAQHPINRMWVRFKAEPSERVYGGGEQFSYLNLRGRAYPIWTREQGVGRNESTITTFFAHQREGAGGAYHTTYFPQPSFVSSRHYFCHLLESAPSAFDFSHEDYHEVEILKTEVGFKLASGSSIQETVEKLTGLLGRQPELPDWIYSGAILGVQGGTDKMISHLTDAQEAGVKVSGLWIQDWVGKKVTSFGSRLYWNWVWDEKWYPNLKTVMRDLKEKDIRVFAYINPHIINTGSLFNDADKKGYFIKNQEGTTYLQDFGEYFCGTVDFTNPEAYNWYKGVIKTNMIDLGFGGWMADFSEYTPVDGVFHSGIPGEEAHNLYPVLWAQCNREAVEEAGQLGEILYWMRSGFSGTGKHAVVMWAGDQNVDFSYSDGLPSAITGALSMGMSGMGLTHFDVGGYTTFPPMVRTPELFLRSAEAAIFTPVLRTHEGNMPQANWQFYSSPGTMCRFARLTQLFTTLRPYMKEAVRQNAESGTPVQRPLFFNYENDPVTLDIQYQYMLGDDLLVAPVHQPQQTSWSLYLPDDDWVFVWDGKNYKGLSDVTVDAPIGKPPAFYRKGSKWTPLFEKLSGIMASCGDETIPPHIPLDQKIVQLVMSQVAPSSSQNQEVKDEL</sequence>
<comment type="similarity">
    <text evidence="1 2">Belongs to the glycosyl hydrolase 31 family.</text>
</comment>
<keyword evidence="7" id="KW-1185">Reference proteome</keyword>
<dbReference type="InterPro" id="IPR048395">
    <property type="entry name" value="Glyco_hydro_31_C"/>
</dbReference>
<evidence type="ECO:0000256" key="2">
    <source>
        <dbReference type="RuleBase" id="RU361185"/>
    </source>
</evidence>
<dbReference type="InterPro" id="IPR017853">
    <property type="entry name" value="GH"/>
</dbReference>
<reference evidence="6" key="1">
    <citation type="submission" date="2022-03" db="EMBL/GenBank/DDBJ databases">
        <authorList>
            <person name="Martin C."/>
        </authorList>
    </citation>
    <scope>NUCLEOTIDE SEQUENCE</scope>
</reference>
<name>A0A8J1T761_OWEFU</name>
<dbReference type="PANTHER" id="PTHR46959:SF2">
    <property type="entry name" value="SULFOQUINOVOSIDASE"/>
    <property type="match status" value="1"/>
</dbReference>
<keyword evidence="2" id="KW-0326">Glycosidase</keyword>
<dbReference type="Pfam" id="PF21365">
    <property type="entry name" value="Glyco_hydro_31_3rd"/>
    <property type="match status" value="1"/>
</dbReference>
<dbReference type="Gene3D" id="2.60.40.1180">
    <property type="entry name" value="Golgi alpha-mannosidase II"/>
    <property type="match status" value="1"/>
</dbReference>
<dbReference type="GO" id="GO:0030246">
    <property type="term" value="F:carbohydrate binding"/>
    <property type="evidence" value="ECO:0007669"/>
    <property type="project" value="InterPro"/>
</dbReference>
<dbReference type="InterPro" id="IPR025887">
    <property type="entry name" value="Glyco_hydro_31_N_dom"/>
</dbReference>
<dbReference type="PANTHER" id="PTHR46959">
    <property type="entry name" value="SULFOQUINOVOSIDASE"/>
    <property type="match status" value="1"/>
</dbReference>
<dbReference type="Gene3D" id="3.20.20.80">
    <property type="entry name" value="Glycosidases"/>
    <property type="match status" value="1"/>
</dbReference>
<proteinExistence type="inferred from homology"/>
<dbReference type="InterPro" id="IPR044112">
    <property type="entry name" value="YihQ_TIM-like"/>
</dbReference>
<dbReference type="GO" id="GO:0005975">
    <property type="term" value="P:carbohydrate metabolic process"/>
    <property type="evidence" value="ECO:0007669"/>
    <property type="project" value="InterPro"/>
</dbReference>
<feature type="domain" description="Glycosyl hydrolase family 31 C-terminal" evidence="5">
    <location>
        <begin position="594"/>
        <end position="678"/>
    </location>
</feature>
<dbReference type="AlphaFoldDB" id="A0A8J1T761"/>
<evidence type="ECO:0000313" key="7">
    <source>
        <dbReference type="Proteomes" id="UP000749559"/>
    </source>
</evidence>
<dbReference type="GO" id="GO:0090599">
    <property type="term" value="F:alpha-glucosidase activity"/>
    <property type="evidence" value="ECO:0007669"/>
    <property type="project" value="UniProtKB-ARBA"/>
</dbReference>
<dbReference type="SUPFAM" id="SSF74650">
    <property type="entry name" value="Galactose mutarotase-like"/>
    <property type="match status" value="1"/>
</dbReference>
<dbReference type="InterPro" id="IPR011013">
    <property type="entry name" value="Gal_mutarotase_sf_dom"/>
</dbReference>
<dbReference type="SUPFAM" id="SSF51445">
    <property type="entry name" value="(Trans)glycosidases"/>
    <property type="match status" value="1"/>
</dbReference>
<dbReference type="InterPro" id="IPR052990">
    <property type="entry name" value="Sulfoquinovosidase_GH31"/>
</dbReference>
<evidence type="ECO:0000259" key="5">
    <source>
        <dbReference type="Pfam" id="PF21365"/>
    </source>
</evidence>
<protein>
    <submittedName>
        <fullName evidence="6">Uncharacterized protein</fullName>
    </submittedName>
</protein>
<feature type="domain" description="Glycoside hydrolase family 31 TIM barrel" evidence="3">
    <location>
        <begin position="278"/>
        <end position="581"/>
    </location>
</feature>
<dbReference type="InterPro" id="IPR000322">
    <property type="entry name" value="Glyco_hydro_31_TIM"/>
</dbReference>
<dbReference type="Pfam" id="PF13802">
    <property type="entry name" value="Gal_mutarotas_2"/>
    <property type="match status" value="1"/>
</dbReference>
<evidence type="ECO:0000259" key="3">
    <source>
        <dbReference type="Pfam" id="PF01055"/>
    </source>
</evidence>